<dbReference type="FunFam" id="3.30.70.330:FF:000451">
    <property type="entry name" value="Polyadenylate-binding protein RBP45C"/>
    <property type="match status" value="1"/>
</dbReference>
<keyword evidence="2" id="KW-0677">Repeat</keyword>
<evidence type="ECO:0000313" key="10">
    <source>
        <dbReference type="Proteomes" id="UP000636800"/>
    </source>
</evidence>
<dbReference type="FunFam" id="3.30.70.330:FF:000236">
    <property type="entry name" value="Polyadenylate-binding protein RBP45C"/>
    <property type="match status" value="1"/>
</dbReference>
<sequence length="531" mass="59270">MWNQQPSQIPPPQYLPPPQQYQSQYGAPVPAPFSGPIQNAQPQPSSADEVRTLWIGDLQYWMEESYIHNCFAHTGEVVSVKLIRNKQTGQFEGYGFVEFATRATAERVLQTYNGTMMPNGEQAFRLNWAGGKKGDDANDYTIFVGDLASDVTEYMLQETFRSHYTSVKGAKIVTDRITGRSKGYGFVRFGDANEQARAMTEMNGVFCSTRPMRVGPAANKKTTDALEQDTSKASYQSAQGNQSESDPNNTTIFVGGLDPNVTEDVLRQVFSPYGELVHVKIPVGKRCGFVQFVNRACAEEALLMLQGTQLGAQKIRLSWGRSPTNKQPQQDPNQWNGNYYGYGQGYEAYGYTNAPQDPNQYAYGTYPGAANYQQQQHMKTLIVIQTKFIKDEKIRYKDMGLLRLIVLSNINEFEFALLSIILKANSTYSNRKLHQRFLEEDQEEDEEENLDPTVDRRSRSSVRHLSLDCGGRSSGPRHLSGSGEGVGGSSAFTAEFGNILTRRWSGGCRRSGSSNGNRLHGTWSSNSGSWP</sequence>
<dbReference type="GO" id="GO:0003729">
    <property type="term" value="F:mRNA binding"/>
    <property type="evidence" value="ECO:0007669"/>
    <property type="project" value="InterPro"/>
</dbReference>
<keyword evidence="10" id="KW-1185">Reference proteome</keyword>
<feature type="compositionally biased region" description="Low complexity" evidence="7">
    <location>
        <begin position="507"/>
        <end position="518"/>
    </location>
</feature>
<feature type="compositionally biased region" description="Polar residues" evidence="7">
    <location>
        <begin position="231"/>
        <end position="248"/>
    </location>
</feature>
<comment type="caution">
    <text evidence="9">The sequence shown here is derived from an EMBL/GenBank/DDBJ whole genome shotgun (WGS) entry which is preliminary data.</text>
</comment>
<name>A0A835RKZ7_VANPL</name>
<dbReference type="InterPro" id="IPR012677">
    <property type="entry name" value="Nucleotide-bd_a/b_plait_sf"/>
</dbReference>
<evidence type="ECO:0000259" key="8">
    <source>
        <dbReference type="PROSITE" id="PS50102"/>
    </source>
</evidence>
<dbReference type="EMBL" id="JADCNL010000002">
    <property type="protein sequence ID" value="KAG0492433.1"/>
    <property type="molecule type" value="Genomic_DNA"/>
</dbReference>
<feature type="domain" description="RRM" evidence="8">
    <location>
        <begin position="140"/>
        <end position="219"/>
    </location>
</feature>
<dbReference type="SUPFAM" id="SSF54928">
    <property type="entry name" value="RNA-binding domain, RBD"/>
    <property type="match status" value="3"/>
</dbReference>
<dbReference type="CDD" id="cd12346">
    <property type="entry name" value="RRM3_NGR1_NAM8_like"/>
    <property type="match status" value="1"/>
</dbReference>
<feature type="region of interest" description="Disordered" evidence="7">
    <location>
        <begin position="217"/>
        <end position="248"/>
    </location>
</feature>
<feature type="region of interest" description="Disordered" evidence="7">
    <location>
        <begin position="438"/>
        <end position="486"/>
    </location>
</feature>
<dbReference type="InterPro" id="IPR050825">
    <property type="entry name" value="RBM42_RBP45_47-like"/>
</dbReference>
<dbReference type="Pfam" id="PF00076">
    <property type="entry name" value="RRM_1"/>
    <property type="match status" value="3"/>
</dbReference>
<dbReference type="InterPro" id="IPR000504">
    <property type="entry name" value="RRM_dom"/>
</dbReference>
<dbReference type="GO" id="GO:0005634">
    <property type="term" value="C:nucleus"/>
    <property type="evidence" value="ECO:0007669"/>
    <property type="project" value="UniProtKB-SubCell"/>
</dbReference>
<keyword evidence="3 6" id="KW-0694">RNA-binding</keyword>
<feature type="compositionally biased region" description="Polar residues" evidence="7">
    <location>
        <begin position="36"/>
        <end position="46"/>
    </location>
</feature>
<feature type="region of interest" description="Disordered" evidence="7">
    <location>
        <begin position="507"/>
        <end position="531"/>
    </location>
</feature>
<feature type="compositionally biased region" description="Polar residues" evidence="7">
    <location>
        <begin position="522"/>
        <end position="531"/>
    </location>
</feature>
<dbReference type="CDD" id="cd12345">
    <property type="entry name" value="RRM2_SECp43_like"/>
    <property type="match status" value="1"/>
</dbReference>
<comment type="similarity">
    <text evidence="5">Belongs to the polyadenylate-binding RBP45 family.</text>
</comment>
<feature type="domain" description="RRM" evidence="8">
    <location>
        <begin position="51"/>
        <end position="131"/>
    </location>
</feature>
<dbReference type="PANTHER" id="PTHR47640:SF48">
    <property type="entry name" value="POLYADENYLATE-BINDING PROTEIN RBP45B"/>
    <property type="match status" value="1"/>
</dbReference>
<feature type="domain" description="RRM" evidence="8">
    <location>
        <begin position="250"/>
        <end position="322"/>
    </location>
</feature>
<evidence type="ECO:0000256" key="1">
    <source>
        <dbReference type="ARBA" id="ARBA00004123"/>
    </source>
</evidence>
<protein>
    <recommendedName>
        <fullName evidence="8">RRM domain-containing protein</fullName>
    </recommendedName>
</protein>
<dbReference type="InterPro" id="IPR035979">
    <property type="entry name" value="RBD_domain_sf"/>
</dbReference>
<gene>
    <name evidence="9" type="ORF">HPP92_005831</name>
</gene>
<feature type="compositionally biased region" description="Pro residues" evidence="7">
    <location>
        <begin position="8"/>
        <end position="19"/>
    </location>
</feature>
<keyword evidence="4" id="KW-0539">Nucleus</keyword>
<dbReference type="FunFam" id="3.30.70.330:FF:000103">
    <property type="entry name" value="Polyadenylate-binding protein RBP47B"/>
    <property type="match status" value="1"/>
</dbReference>
<dbReference type="GO" id="GO:0005829">
    <property type="term" value="C:cytosol"/>
    <property type="evidence" value="ECO:0007669"/>
    <property type="project" value="TreeGrafter"/>
</dbReference>
<accession>A0A835RKZ7</accession>
<proteinExistence type="inferred from homology"/>
<organism evidence="9 10">
    <name type="scientific">Vanilla planifolia</name>
    <name type="common">Vanilla</name>
    <dbReference type="NCBI Taxonomy" id="51239"/>
    <lineage>
        <taxon>Eukaryota</taxon>
        <taxon>Viridiplantae</taxon>
        <taxon>Streptophyta</taxon>
        <taxon>Embryophyta</taxon>
        <taxon>Tracheophyta</taxon>
        <taxon>Spermatophyta</taxon>
        <taxon>Magnoliopsida</taxon>
        <taxon>Liliopsida</taxon>
        <taxon>Asparagales</taxon>
        <taxon>Orchidaceae</taxon>
        <taxon>Vanilloideae</taxon>
        <taxon>Vanilleae</taxon>
        <taxon>Vanilla</taxon>
    </lineage>
</organism>
<comment type="subcellular location">
    <subcellularLocation>
        <location evidence="1">Nucleus</location>
    </subcellularLocation>
</comment>
<evidence type="ECO:0000256" key="2">
    <source>
        <dbReference type="ARBA" id="ARBA00022737"/>
    </source>
</evidence>
<dbReference type="Proteomes" id="UP000636800">
    <property type="component" value="Chromosome 2"/>
</dbReference>
<reference evidence="9 10" key="1">
    <citation type="journal article" date="2020" name="Nat. Food">
        <title>A phased Vanilla planifolia genome enables genetic improvement of flavour and production.</title>
        <authorList>
            <person name="Hasing T."/>
            <person name="Tang H."/>
            <person name="Brym M."/>
            <person name="Khazi F."/>
            <person name="Huang T."/>
            <person name="Chambers A.H."/>
        </authorList>
    </citation>
    <scope>NUCLEOTIDE SEQUENCE [LARGE SCALE GENOMIC DNA]</scope>
    <source>
        <tissue evidence="9">Leaf</tissue>
    </source>
</reference>
<dbReference type="SMART" id="SM00360">
    <property type="entry name" value="RRM"/>
    <property type="match status" value="3"/>
</dbReference>
<evidence type="ECO:0000256" key="6">
    <source>
        <dbReference type="PROSITE-ProRule" id="PRU00176"/>
    </source>
</evidence>
<feature type="compositionally biased region" description="Acidic residues" evidence="7">
    <location>
        <begin position="440"/>
        <end position="450"/>
    </location>
</feature>
<dbReference type="AlphaFoldDB" id="A0A835RKZ7"/>
<feature type="region of interest" description="Disordered" evidence="7">
    <location>
        <begin position="1"/>
        <end position="48"/>
    </location>
</feature>
<evidence type="ECO:0000256" key="3">
    <source>
        <dbReference type="ARBA" id="ARBA00022884"/>
    </source>
</evidence>
<evidence type="ECO:0000256" key="4">
    <source>
        <dbReference type="ARBA" id="ARBA00023242"/>
    </source>
</evidence>
<dbReference type="CDD" id="cd12344">
    <property type="entry name" value="RRM1_SECp43_like"/>
    <property type="match status" value="1"/>
</dbReference>
<dbReference type="Gene3D" id="3.30.70.330">
    <property type="match status" value="3"/>
</dbReference>
<dbReference type="PROSITE" id="PS50102">
    <property type="entry name" value="RRM"/>
    <property type="match status" value="3"/>
</dbReference>
<evidence type="ECO:0000256" key="5">
    <source>
        <dbReference type="ARBA" id="ARBA00061708"/>
    </source>
</evidence>
<dbReference type="PANTHER" id="PTHR47640">
    <property type="entry name" value="TRNA SELENOCYSTEINE 1-ASSOCIATED PROTEIN 1-RELATED-RELATED"/>
    <property type="match status" value="1"/>
</dbReference>
<evidence type="ECO:0000256" key="7">
    <source>
        <dbReference type="SAM" id="MobiDB-lite"/>
    </source>
</evidence>
<evidence type="ECO:0000313" key="9">
    <source>
        <dbReference type="EMBL" id="KAG0492433.1"/>
    </source>
</evidence>